<name>A0ABZ2M6I9_9BACT</name>
<dbReference type="EC" id="1.8.4.11" evidence="4"/>
<dbReference type="Pfam" id="PF01625">
    <property type="entry name" value="PMSR"/>
    <property type="match status" value="1"/>
</dbReference>
<evidence type="ECO:0000256" key="5">
    <source>
        <dbReference type="SAM" id="MobiDB-lite"/>
    </source>
</evidence>
<organism evidence="7 8">
    <name type="scientific">Pendulispora albinea</name>
    <dbReference type="NCBI Taxonomy" id="2741071"/>
    <lineage>
        <taxon>Bacteria</taxon>
        <taxon>Pseudomonadati</taxon>
        <taxon>Myxococcota</taxon>
        <taxon>Myxococcia</taxon>
        <taxon>Myxococcales</taxon>
        <taxon>Sorangiineae</taxon>
        <taxon>Pendulisporaceae</taxon>
        <taxon>Pendulispora</taxon>
    </lineage>
</organism>
<reference evidence="7 8" key="1">
    <citation type="submission" date="2021-12" db="EMBL/GenBank/DDBJ databases">
        <title>Discovery of the Pendulisporaceae a myxobacterial family with distinct sporulation behavior and unique specialized metabolism.</title>
        <authorList>
            <person name="Garcia R."/>
            <person name="Popoff A."/>
            <person name="Bader C.D."/>
            <person name="Loehr J."/>
            <person name="Walesch S."/>
            <person name="Walt C."/>
            <person name="Boldt J."/>
            <person name="Bunk B."/>
            <person name="Haeckl F.J.F.P.J."/>
            <person name="Gunesch A.P."/>
            <person name="Birkelbach J."/>
            <person name="Nuebel U."/>
            <person name="Pietschmann T."/>
            <person name="Bach T."/>
            <person name="Mueller R."/>
        </authorList>
    </citation>
    <scope>NUCLEOTIDE SEQUENCE [LARGE SCALE GENOMIC DNA]</scope>
    <source>
        <strain evidence="7 8">MSr11954</strain>
    </source>
</reference>
<dbReference type="InterPro" id="IPR002569">
    <property type="entry name" value="Met_Sox_Rdtase_MsrA_dom"/>
</dbReference>
<dbReference type="Gene3D" id="3.30.1060.10">
    <property type="entry name" value="Peptide methionine sulphoxide reductase MsrA"/>
    <property type="match status" value="1"/>
</dbReference>
<evidence type="ECO:0000313" key="7">
    <source>
        <dbReference type="EMBL" id="WXB18042.1"/>
    </source>
</evidence>
<dbReference type="PANTHER" id="PTHR43774:SF1">
    <property type="entry name" value="PEPTIDE METHIONINE SULFOXIDE REDUCTASE MSRA 2"/>
    <property type="match status" value="1"/>
</dbReference>
<dbReference type="Proteomes" id="UP001370348">
    <property type="component" value="Chromosome"/>
</dbReference>
<proteinExistence type="inferred from homology"/>
<evidence type="ECO:0000313" key="8">
    <source>
        <dbReference type="Proteomes" id="UP001370348"/>
    </source>
</evidence>
<keyword evidence="8" id="KW-1185">Reference proteome</keyword>
<dbReference type="SUPFAM" id="SSF55068">
    <property type="entry name" value="Peptide methionine sulfoxide reductase"/>
    <property type="match status" value="1"/>
</dbReference>
<evidence type="ECO:0000256" key="4">
    <source>
        <dbReference type="HAMAP-Rule" id="MF_01401"/>
    </source>
</evidence>
<dbReference type="NCBIfam" id="TIGR00401">
    <property type="entry name" value="msrA"/>
    <property type="match status" value="1"/>
</dbReference>
<dbReference type="HAMAP" id="MF_01401">
    <property type="entry name" value="MsrA"/>
    <property type="match status" value="1"/>
</dbReference>
<dbReference type="PANTHER" id="PTHR43774">
    <property type="entry name" value="PEPTIDE METHIONINE SULFOXIDE REDUCTASE"/>
    <property type="match status" value="1"/>
</dbReference>
<dbReference type="RefSeq" id="WP_394827682.1">
    <property type="nucleotide sequence ID" value="NZ_CP089984.1"/>
</dbReference>
<evidence type="ECO:0000256" key="2">
    <source>
        <dbReference type="ARBA" id="ARBA00047806"/>
    </source>
</evidence>
<feature type="active site" evidence="4">
    <location>
        <position position="60"/>
    </location>
</feature>
<evidence type="ECO:0000256" key="3">
    <source>
        <dbReference type="ARBA" id="ARBA00048782"/>
    </source>
</evidence>
<dbReference type="InterPro" id="IPR036509">
    <property type="entry name" value="Met_Sox_Rdtase_MsrA_sf"/>
</dbReference>
<evidence type="ECO:0000259" key="6">
    <source>
        <dbReference type="Pfam" id="PF01625"/>
    </source>
</evidence>
<evidence type="ECO:0000256" key="1">
    <source>
        <dbReference type="ARBA" id="ARBA00023002"/>
    </source>
</evidence>
<sequence length="214" mass="22603">MAVGSGCRAGSVQPAPAQTTSATVAKTNVGANPGNVVTIARGAPLTPAKGHELAAFAEGCFWGSENTFRHVPGVVATAVGYTGGTTASPTYEDVSSHTTGHAETVLVEFDPSQVTYAKLLGVFFRSHDPTTKNRQGPDVGSQYRSAIFTFSAAQERDARAALADAQRTTKKPIVTQIAPMGAFWRAEDYHQQYDEKTGRESCPLPSVLGTQQTQ</sequence>
<gene>
    <name evidence="4 7" type="primary">msrA</name>
    <name evidence="7" type="ORF">LZC94_12370</name>
</gene>
<protein>
    <recommendedName>
        <fullName evidence="4">Peptide methionine sulfoxide reductase MsrA</fullName>
        <shortName evidence="4">Protein-methionine-S-oxide reductase</shortName>
        <ecNumber evidence="4">1.8.4.11</ecNumber>
    </recommendedName>
    <alternativeName>
        <fullName evidence="4">Peptide-methionine (S)-S-oxide reductase</fullName>
        <shortName evidence="4">Peptide Met(O) reductase</shortName>
    </alternativeName>
</protein>
<feature type="domain" description="Peptide methionine sulphoxide reductase MsrA" evidence="6">
    <location>
        <begin position="54"/>
        <end position="202"/>
    </location>
</feature>
<dbReference type="EMBL" id="CP089984">
    <property type="protein sequence ID" value="WXB18042.1"/>
    <property type="molecule type" value="Genomic_DNA"/>
</dbReference>
<comment type="catalytic activity">
    <reaction evidence="2 4">
        <text>L-methionyl-[protein] + [thioredoxin]-disulfide + H2O = L-methionyl-(S)-S-oxide-[protein] + [thioredoxin]-dithiol</text>
        <dbReference type="Rhea" id="RHEA:14217"/>
        <dbReference type="Rhea" id="RHEA-COMP:10698"/>
        <dbReference type="Rhea" id="RHEA-COMP:10700"/>
        <dbReference type="Rhea" id="RHEA-COMP:12313"/>
        <dbReference type="Rhea" id="RHEA-COMP:12315"/>
        <dbReference type="ChEBI" id="CHEBI:15377"/>
        <dbReference type="ChEBI" id="CHEBI:16044"/>
        <dbReference type="ChEBI" id="CHEBI:29950"/>
        <dbReference type="ChEBI" id="CHEBI:44120"/>
        <dbReference type="ChEBI" id="CHEBI:50058"/>
        <dbReference type="EC" id="1.8.4.11"/>
    </reaction>
</comment>
<feature type="region of interest" description="Disordered" evidence="5">
    <location>
        <begin position="194"/>
        <end position="214"/>
    </location>
</feature>
<comment type="function">
    <text evidence="4">Has an important function as a repair enzyme for proteins that have been inactivated by oxidation. Catalyzes the reversible oxidation-reduction of methionine sulfoxide in proteins to methionine.</text>
</comment>
<dbReference type="GO" id="GO:0008113">
    <property type="term" value="F:peptide-methionine (S)-S-oxide reductase activity"/>
    <property type="evidence" value="ECO:0007669"/>
    <property type="project" value="UniProtKB-EC"/>
</dbReference>
<comment type="catalytic activity">
    <reaction evidence="3 4">
        <text>[thioredoxin]-disulfide + L-methionine + H2O = L-methionine (S)-S-oxide + [thioredoxin]-dithiol</text>
        <dbReference type="Rhea" id="RHEA:19993"/>
        <dbReference type="Rhea" id="RHEA-COMP:10698"/>
        <dbReference type="Rhea" id="RHEA-COMP:10700"/>
        <dbReference type="ChEBI" id="CHEBI:15377"/>
        <dbReference type="ChEBI" id="CHEBI:29950"/>
        <dbReference type="ChEBI" id="CHEBI:50058"/>
        <dbReference type="ChEBI" id="CHEBI:57844"/>
        <dbReference type="ChEBI" id="CHEBI:58772"/>
        <dbReference type="EC" id="1.8.4.11"/>
    </reaction>
</comment>
<keyword evidence="1 4" id="KW-0560">Oxidoreductase</keyword>
<comment type="similarity">
    <text evidence="4">Belongs to the MsrA Met sulfoxide reductase family.</text>
</comment>
<accession>A0ABZ2M6I9</accession>